<dbReference type="Proteomes" id="UP000239735">
    <property type="component" value="Unassembled WGS sequence"/>
</dbReference>
<organism evidence="1 2">
    <name type="scientific">Candidatus Sulfuritelmatomonas gaucii</name>
    <dbReference type="NCBI Taxonomy" id="2043161"/>
    <lineage>
        <taxon>Bacteria</taxon>
        <taxon>Pseudomonadati</taxon>
        <taxon>Acidobacteriota</taxon>
        <taxon>Terriglobia</taxon>
        <taxon>Terriglobales</taxon>
        <taxon>Acidobacteriaceae</taxon>
        <taxon>Candidatus Sulfuritelmatomonas</taxon>
    </lineage>
</organism>
<sequence length="21" mass="2515">MRTISAEFLSYWVTCRDSVLH</sequence>
<name>A0A2N9LHN6_9BACT</name>
<reference evidence="2" key="1">
    <citation type="submission" date="2018-02" db="EMBL/GenBank/DDBJ databases">
        <authorList>
            <person name="Hausmann B."/>
        </authorList>
    </citation>
    <scope>NUCLEOTIDE SEQUENCE [LARGE SCALE GENOMIC DNA]</scope>
    <source>
        <strain evidence="2">Peat soil MAG SbA5</strain>
    </source>
</reference>
<dbReference type="AlphaFoldDB" id="A0A2N9LHN6"/>
<dbReference type="EMBL" id="OKRB01000093">
    <property type="protein sequence ID" value="SPE22770.1"/>
    <property type="molecule type" value="Genomic_DNA"/>
</dbReference>
<evidence type="ECO:0000313" key="1">
    <source>
        <dbReference type="EMBL" id="SPE22770.1"/>
    </source>
</evidence>
<accession>A0A2N9LHN6</accession>
<proteinExistence type="predicted"/>
<evidence type="ECO:0000313" key="2">
    <source>
        <dbReference type="Proteomes" id="UP000239735"/>
    </source>
</evidence>
<protein>
    <submittedName>
        <fullName evidence="1">Uncharacterized protein</fullName>
    </submittedName>
</protein>
<gene>
    <name evidence="1" type="ORF">SBA5_360008</name>
</gene>